<dbReference type="FunCoup" id="A0A152A0T6">
    <property type="interactions" value="731"/>
</dbReference>
<name>A0A152A0T6_TIELA</name>
<dbReference type="InParanoid" id="A0A152A0T6"/>
<reference evidence="2 3" key="1">
    <citation type="submission" date="2015-12" db="EMBL/GenBank/DDBJ databases">
        <title>Dictyostelia acquired genes for synthesis and detection of signals that induce cell-type specialization by lateral gene transfer from prokaryotes.</title>
        <authorList>
            <person name="Gloeckner G."/>
            <person name="Schaap P."/>
        </authorList>
    </citation>
    <scope>NUCLEOTIDE SEQUENCE [LARGE SCALE GENOMIC DNA]</scope>
    <source>
        <strain evidence="2 3">TK</strain>
    </source>
</reference>
<dbReference type="Pfam" id="PF11912">
    <property type="entry name" value="CfaA_B_C"/>
    <property type="match status" value="1"/>
</dbReference>
<dbReference type="Proteomes" id="UP000076078">
    <property type="component" value="Unassembled WGS sequence"/>
</dbReference>
<keyword evidence="3" id="KW-1185">Reference proteome</keyword>
<dbReference type="InterPro" id="IPR021837">
    <property type="entry name" value="CfaA/B/C"/>
</dbReference>
<protein>
    <submittedName>
        <fullName evidence="2">Uncharacterized protein</fullName>
    </submittedName>
</protein>
<sequence>MKFNSLLALIILGFSIASADYVNLIITPNCEENVSMVQGIPEGQCMGEYEVFCDYANSQVVFVQYSESECRKFIENKTIPFESCSVTSEEFFSYSCSQSPITQLPNGVASVTVTEFDSCSSKAEMIQYNTYPVDQCSGFEGTYFNFTCNATSVTEVSYSYNNPTGSTSSSASSTGSSFTGSVSGTGATSGLTGSWGDVEIKQIKPEQFSSGISSSTSQSGYSMSGESGSSFSGSSMSGSSGNTLSCNAFSYHSTKVYPTNTCIKKAIGVALSFSCNH</sequence>
<organism evidence="2 3">
    <name type="scientific">Tieghemostelium lacteum</name>
    <name type="common">Slime mold</name>
    <name type="synonym">Dictyostelium lacteum</name>
    <dbReference type="NCBI Taxonomy" id="361077"/>
    <lineage>
        <taxon>Eukaryota</taxon>
        <taxon>Amoebozoa</taxon>
        <taxon>Evosea</taxon>
        <taxon>Eumycetozoa</taxon>
        <taxon>Dictyostelia</taxon>
        <taxon>Dictyosteliales</taxon>
        <taxon>Raperosteliaceae</taxon>
        <taxon>Tieghemostelium</taxon>
    </lineage>
</organism>
<comment type="caution">
    <text evidence="2">The sequence shown here is derived from an EMBL/GenBank/DDBJ whole genome shotgun (WGS) entry which is preliminary data.</text>
</comment>
<keyword evidence="1" id="KW-0732">Signal</keyword>
<evidence type="ECO:0000256" key="1">
    <source>
        <dbReference type="SAM" id="SignalP"/>
    </source>
</evidence>
<accession>A0A152A0T6</accession>
<proteinExistence type="predicted"/>
<feature type="chain" id="PRO_5007593479" evidence="1">
    <location>
        <begin position="20"/>
        <end position="277"/>
    </location>
</feature>
<evidence type="ECO:0000313" key="2">
    <source>
        <dbReference type="EMBL" id="KYQ99694.1"/>
    </source>
</evidence>
<feature type="signal peptide" evidence="1">
    <location>
        <begin position="1"/>
        <end position="19"/>
    </location>
</feature>
<dbReference type="EMBL" id="LODT01000020">
    <property type="protein sequence ID" value="KYQ99694.1"/>
    <property type="molecule type" value="Genomic_DNA"/>
</dbReference>
<dbReference type="AlphaFoldDB" id="A0A152A0T6"/>
<evidence type="ECO:0000313" key="3">
    <source>
        <dbReference type="Proteomes" id="UP000076078"/>
    </source>
</evidence>
<gene>
    <name evidence="2" type="ORF">DLAC_03634</name>
</gene>